<name>A0ABN9QH25_9DINO</name>
<dbReference type="EMBL" id="CAUYUJ010003226">
    <property type="protein sequence ID" value="CAK0804418.1"/>
    <property type="molecule type" value="Genomic_DNA"/>
</dbReference>
<feature type="region of interest" description="Disordered" evidence="1">
    <location>
        <begin position="69"/>
        <end position="107"/>
    </location>
</feature>
<evidence type="ECO:0000313" key="3">
    <source>
        <dbReference type="Proteomes" id="UP001189429"/>
    </source>
</evidence>
<feature type="region of interest" description="Disordered" evidence="1">
    <location>
        <begin position="1"/>
        <end position="45"/>
    </location>
</feature>
<organism evidence="2 3">
    <name type="scientific">Prorocentrum cordatum</name>
    <dbReference type="NCBI Taxonomy" id="2364126"/>
    <lineage>
        <taxon>Eukaryota</taxon>
        <taxon>Sar</taxon>
        <taxon>Alveolata</taxon>
        <taxon>Dinophyceae</taxon>
        <taxon>Prorocentrales</taxon>
        <taxon>Prorocentraceae</taxon>
        <taxon>Prorocentrum</taxon>
    </lineage>
</organism>
<gene>
    <name evidence="2" type="ORF">PCOR1329_LOCUS11232</name>
</gene>
<proteinExistence type="predicted"/>
<reference evidence="2" key="1">
    <citation type="submission" date="2023-10" db="EMBL/GenBank/DDBJ databases">
        <authorList>
            <person name="Chen Y."/>
            <person name="Shah S."/>
            <person name="Dougan E. K."/>
            <person name="Thang M."/>
            <person name="Chan C."/>
        </authorList>
    </citation>
    <scope>NUCLEOTIDE SEQUENCE [LARGE SCALE GENOMIC DNA]</scope>
</reference>
<evidence type="ECO:0000313" key="2">
    <source>
        <dbReference type="EMBL" id="CAK0804418.1"/>
    </source>
</evidence>
<dbReference type="Proteomes" id="UP001189429">
    <property type="component" value="Unassembled WGS sequence"/>
</dbReference>
<evidence type="ECO:0000256" key="1">
    <source>
        <dbReference type="SAM" id="MobiDB-lite"/>
    </source>
</evidence>
<feature type="compositionally biased region" description="Basic residues" evidence="1">
    <location>
        <begin position="31"/>
        <end position="45"/>
    </location>
</feature>
<accession>A0ABN9QH25</accession>
<feature type="compositionally biased region" description="Low complexity" evidence="1">
    <location>
        <begin position="69"/>
        <end position="82"/>
    </location>
</feature>
<comment type="caution">
    <text evidence="2">The sequence shown here is derived from an EMBL/GenBank/DDBJ whole genome shotgun (WGS) entry which is preliminary data.</text>
</comment>
<feature type="compositionally biased region" description="Basic and acidic residues" evidence="1">
    <location>
        <begin position="87"/>
        <end position="99"/>
    </location>
</feature>
<protein>
    <submittedName>
        <fullName evidence="2">Uncharacterized protein</fullName>
    </submittedName>
</protein>
<sequence>MLPRLRKNAWRGADQVFMRKEAEEEEEEEKRKKKKKKKKKQKRHERKCLALRVDFFDPRWTHLPGALCAPGAAPGTPPEGLASDSSFELRDPSHNDRQRTKSFSSSATWRTVHKIGCFEASSEAK</sequence>
<keyword evidence="3" id="KW-1185">Reference proteome</keyword>